<proteinExistence type="predicted"/>
<protein>
    <submittedName>
        <fullName evidence="1">Uncharacterized protein</fullName>
    </submittedName>
</protein>
<evidence type="ECO:0000313" key="1">
    <source>
        <dbReference type="EMBL" id="TLD43353.1"/>
    </source>
</evidence>
<dbReference type="AlphaFoldDB" id="A0A533QF15"/>
<evidence type="ECO:0000313" key="2">
    <source>
        <dbReference type="Proteomes" id="UP000319783"/>
    </source>
</evidence>
<accession>A0A533QF15</accession>
<dbReference type="Proteomes" id="UP000319783">
    <property type="component" value="Unassembled WGS sequence"/>
</dbReference>
<dbReference type="EMBL" id="SULG01000004">
    <property type="protein sequence ID" value="TLD43353.1"/>
    <property type="molecule type" value="Genomic_DNA"/>
</dbReference>
<name>A0A533QF15_9BACT</name>
<sequence length="43" mass="5052">MGYYPKQSLLKHAKDCFGQYPRNDRRGSLSSVEDIFDFILEIL</sequence>
<reference evidence="1 2" key="1">
    <citation type="submission" date="2019-04" db="EMBL/GenBank/DDBJ databases">
        <title>Genome of a novel bacterium Candidatus Jettenia ecosi reconstructed from metagenome of an anammox bioreactor.</title>
        <authorList>
            <person name="Mardanov A.V."/>
            <person name="Beletsky A.V."/>
            <person name="Ravin N.V."/>
            <person name="Botchkova E.A."/>
            <person name="Litti Y.V."/>
            <person name="Nozhevnikova A.N."/>
        </authorList>
    </citation>
    <scope>NUCLEOTIDE SEQUENCE [LARGE SCALE GENOMIC DNA]</scope>
    <source>
        <strain evidence="1">J2</strain>
    </source>
</reference>
<comment type="caution">
    <text evidence="1">The sequence shown here is derived from an EMBL/GenBank/DDBJ whole genome shotgun (WGS) entry which is preliminary data.</text>
</comment>
<gene>
    <name evidence="1" type="ORF">JETT_0358</name>
</gene>
<organism evidence="1 2">
    <name type="scientific">Candidatus Jettenia ecosi</name>
    <dbReference type="NCBI Taxonomy" id="2494326"/>
    <lineage>
        <taxon>Bacteria</taxon>
        <taxon>Pseudomonadati</taxon>
        <taxon>Planctomycetota</taxon>
        <taxon>Candidatus Brocadiia</taxon>
        <taxon>Candidatus Brocadiales</taxon>
        <taxon>Candidatus Brocadiaceae</taxon>
        <taxon>Candidatus Jettenia</taxon>
    </lineage>
</organism>